<protein>
    <recommendedName>
        <fullName evidence="2">THO1-MOS11 C-terminal domain-containing protein</fullName>
    </recommendedName>
</protein>
<gene>
    <name evidence="3" type="ORF">ILEXP_LOCUS33901</name>
</gene>
<name>A0ABC8T5Q1_9AQUA</name>
<dbReference type="PANTHER" id="PTHR47701:SF2">
    <property type="entry name" value="PROTEIN MODIFIER OF SNC1 11"/>
    <property type="match status" value="1"/>
</dbReference>
<feature type="compositionally biased region" description="Basic and acidic residues" evidence="1">
    <location>
        <begin position="164"/>
        <end position="189"/>
    </location>
</feature>
<evidence type="ECO:0000313" key="3">
    <source>
        <dbReference type="EMBL" id="CAK9164752.1"/>
    </source>
</evidence>
<evidence type="ECO:0000259" key="2">
    <source>
        <dbReference type="Pfam" id="PF18592"/>
    </source>
</evidence>
<evidence type="ECO:0000256" key="1">
    <source>
        <dbReference type="SAM" id="MobiDB-lite"/>
    </source>
</evidence>
<feature type="compositionally biased region" description="Basic and acidic residues" evidence="1">
    <location>
        <begin position="98"/>
        <end position="108"/>
    </location>
</feature>
<keyword evidence="4" id="KW-1185">Reference proteome</keyword>
<reference evidence="3 4" key="1">
    <citation type="submission" date="2024-02" db="EMBL/GenBank/DDBJ databases">
        <authorList>
            <person name="Vignale AGUSTIN F."/>
            <person name="Sosa J E."/>
            <person name="Modenutti C."/>
        </authorList>
    </citation>
    <scope>NUCLEOTIDE SEQUENCE [LARGE SCALE GENOMIC DNA]</scope>
</reference>
<feature type="region of interest" description="Disordered" evidence="1">
    <location>
        <begin position="1"/>
        <end position="131"/>
    </location>
</feature>
<feature type="compositionally biased region" description="Polar residues" evidence="1">
    <location>
        <begin position="199"/>
        <end position="209"/>
    </location>
</feature>
<dbReference type="PANTHER" id="PTHR47701">
    <property type="entry name" value="PROTEIN MODIFIER OF SNC1 11"/>
    <property type="match status" value="1"/>
</dbReference>
<organism evidence="3 4">
    <name type="scientific">Ilex paraguariensis</name>
    <name type="common">yerba mate</name>
    <dbReference type="NCBI Taxonomy" id="185542"/>
    <lineage>
        <taxon>Eukaryota</taxon>
        <taxon>Viridiplantae</taxon>
        <taxon>Streptophyta</taxon>
        <taxon>Embryophyta</taxon>
        <taxon>Tracheophyta</taxon>
        <taxon>Spermatophyta</taxon>
        <taxon>Magnoliopsida</taxon>
        <taxon>eudicotyledons</taxon>
        <taxon>Gunneridae</taxon>
        <taxon>Pentapetalae</taxon>
        <taxon>asterids</taxon>
        <taxon>campanulids</taxon>
        <taxon>Aquifoliales</taxon>
        <taxon>Aquifoliaceae</taxon>
        <taxon>Ilex</taxon>
    </lineage>
</organism>
<dbReference type="Proteomes" id="UP001642360">
    <property type="component" value="Unassembled WGS sequence"/>
</dbReference>
<feature type="compositionally biased region" description="Basic and acidic residues" evidence="1">
    <location>
        <begin position="119"/>
        <end position="128"/>
    </location>
</feature>
<dbReference type="InterPro" id="IPR044209">
    <property type="entry name" value="MOS11"/>
</dbReference>
<evidence type="ECO:0000313" key="4">
    <source>
        <dbReference type="Proteomes" id="UP001642360"/>
    </source>
</evidence>
<accession>A0ABC8T5Q1</accession>
<dbReference type="AlphaFoldDB" id="A0ABC8T5Q1"/>
<proteinExistence type="predicted"/>
<feature type="region of interest" description="Disordered" evidence="1">
    <location>
        <begin position="158"/>
        <end position="227"/>
    </location>
</feature>
<feature type="domain" description="THO1-MOS11 C-terminal" evidence="2">
    <location>
        <begin position="76"/>
        <end position="110"/>
    </location>
</feature>
<dbReference type="InterPro" id="IPR040746">
    <property type="entry name" value="THO1_MOS11_C"/>
</dbReference>
<comment type="caution">
    <text evidence="3">The sequence shown here is derived from an EMBL/GenBank/DDBJ whole genome shotgun (WGS) entry which is preliminary data.</text>
</comment>
<dbReference type="EMBL" id="CAUOFW020004280">
    <property type="protein sequence ID" value="CAK9164752.1"/>
    <property type="molecule type" value="Genomic_DNA"/>
</dbReference>
<sequence>MATITNPPKVENPKKTLAQPDPTPTTSAGDLSPKTISNSSASSTGGAQSTLKDGGDDSKVTTVATVEGDKDNNSGAVSAIQKKMQRAERFGMPVQLSEQEKRNSRAERFGTGSPFEGSDAVRKSEEHKRKTRAERFGLVQSVSADEEAKKKARLARFTAVSKTDSAEEDKKKATAEEDKKKATAEEDKKKARAIRFSEPASNSLSQVNGEGNIETKTAIAGKAGGGT</sequence>
<dbReference type="Pfam" id="PF18592">
    <property type="entry name" value="Tho1_MOS11_C"/>
    <property type="match status" value="1"/>
</dbReference>
<feature type="compositionally biased region" description="Low complexity" evidence="1">
    <location>
        <begin position="37"/>
        <end position="50"/>
    </location>
</feature>